<keyword evidence="2" id="KW-0677">Repeat</keyword>
<name>A0A022R3N1_ERYGU</name>
<dbReference type="Gene3D" id="3.30.60.20">
    <property type="match status" value="1"/>
</dbReference>
<dbReference type="Proteomes" id="UP000030748">
    <property type="component" value="Unassembled WGS sequence"/>
</dbReference>
<sequence length="326" mass="35494">SASSPKPTIIRHFTDPKHPLYLVDIPSEFLCNGCSALGFGARYRCHACDVDLHEFCATCPSVAQSALHPKHPLTLVNLPVNDRFCDLCGDLVNGLFYACEACEFDVHPLCTQLPLHVRLTQHPQHLLKLQPGNPAACALCRQSCTAWRYRCDACSLDIHLECVLAGDDGDQTPSAAPPAPPSHMNRSSSMLPPPQQQHQQYLNHSVSMPSPSHQYQQQPMGYSGCAVGFPMVGGGGGGGGYNMNGMPSPEMMMMMNNYQQQQQQQQKMMMMMNNHQQNATAAPPPEAAAPEGKKSGRSRKRKIYSIVARVAISAVTTSLIGVPLTL</sequence>
<dbReference type="PANTHER" id="PTHR47841">
    <property type="entry name" value="DIACYLGLYCEROL KINASE THETA-LIKE-RELATED"/>
    <property type="match status" value="1"/>
</dbReference>
<evidence type="ECO:0000259" key="6">
    <source>
        <dbReference type="PROSITE" id="PS50081"/>
    </source>
</evidence>
<feature type="compositionally biased region" description="Polar residues" evidence="4">
    <location>
        <begin position="201"/>
        <end position="217"/>
    </location>
</feature>
<dbReference type="eggNOG" id="ENOG502RYP3">
    <property type="taxonomic scope" value="Eukaryota"/>
</dbReference>
<dbReference type="InterPro" id="IPR046349">
    <property type="entry name" value="C1-like_sf"/>
</dbReference>
<keyword evidence="5" id="KW-0472">Membrane</keyword>
<evidence type="ECO:0000313" key="8">
    <source>
        <dbReference type="Proteomes" id="UP000030748"/>
    </source>
</evidence>
<dbReference type="PROSITE" id="PS50081">
    <property type="entry name" value="ZF_DAG_PE_2"/>
    <property type="match status" value="1"/>
</dbReference>
<dbReference type="Pfam" id="PF03107">
    <property type="entry name" value="C1_2"/>
    <property type="match status" value="2"/>
</dbReference>
<dbReference type="InterPro" id="IPR002219">
    <property type="entry name" value="PKC_DAG/PE"/>
</dbReference>
<feature type="non-terminal residue" evidence="7">
    <location>
        <position position="1"/>
    </location>
</feature>
<dbReference type="InterPro" id="IPR004146">
    <property type="entry name" value="DC1"/>
</dbReference>
<reference evidence="7 8" key="1">
    <citation type="journal article" date="2013" name="Proc. Natl. Acad. Sci. U.S.A.">
        <title>Fine-scale variation in meiotic recombination in Mimulus inferred from population shotgun sequencing.</title>
        <authorList>
            <person name="Hellsten U."/>
            <person name="Wright K.M."/>
            <person name="Jenkins J."/>
            <person name="Shu S."/>
            <person name="Yuan Y."/>
            <person name="Wessler S.R."/>
            <person name="Schmutz J."/>
            <person name="Willis J.H."/>
            <person name="Rokhsar D.S."/>
        </authorList>
    </citation>
    <scope>NUCLEOTIDE SEQUENCE [LARGE SCALE GENOMIC DNA]</scope>
    <source>
        <strain evidence="8">cv. DUN x IM62</strain>
    </source>
</reference>
<evidence type="ECO:0000256" key="5">
    <source>
        <dbReference type="SAM" id="Phobius"/>
    </source>
</evidence>
<keyword evidence="5" id="KW-1133">Transmembrane helix</keyword>
<dbReference type="GO" id="GO:0046872">
    <property type="term" value="F:metal ion binding"/>
    <property type="evidence" value="ECO:0007669"/>
    <property type="project" value="UniProtKB-KW"/>
</dbReference>
<organism evidence="7 8">
    <name type="scientific">Erythranthe guttata</name>
    <name type="common">Yellow monkey flower</name>
    <name type="synonym">Mimulus guttatus</name>
    <dbReference type="NCBI Taxonomy" id="4155"/>
    <lineage>
        <taxon>Eukaryota</taxon>
        <taxon>Viridiplantae</taxon>
        <taxon>Streptophyta</taxon>
        <taxon>Embryophyta</taxon>
        <taxon>Tracheophyta</taxon>
        <taxon>Spermatophyta</taxon>
        <taxon>Magnoliopsida</taxon>
        <taxon>eudicotyledons</taxon>
        <taxon>Gunneridae</taxon>
        <taxon>Pentapetalae</taxon>
        <taxon>asterids</taxon>
        <taxon>lamiids</taxon>
        <taxon>Lamiales</taxon>
        <taxon>Phrymaceae</taxon>
        <taxon>Erythranthe</taxon>
    </lineage>
</organism>
<keyword evidence="8" id="KW-1185">Reference proteome</keyword>
<accession>A0A022R3N1</accession>
<proteinExistence type="predicted"/>
<feature type="domain" description="Phorbol-ester/DAG-type" evidence="6">
    <location>
        <begin position="70"/>
        <end position="118"/>
    </location>
</feature>
<keyword evidence="5" id="KW-0812">Transmembrane</keyword>
<evidence type="ECO:0000256" key="4">
    <source>
        <dbReference type="SAM" id="MobiDB-lite"/>
    </source>
</evidence>
<feature type="transmembrane region" description="Helical" evidence="5">
    <location>
        <begin position="303"/>
        <end position="324"/>
    </location>
</feature>
<evidence type="ECO:0000256" key="3">
    <source>
        <dbReference type="ARBA" id="ARBA00022833"/>
    </source>
</evidence>
<feature type="region of interest" description="Disordered" evidence="4">
    <location>
        <begin position="170"/>
        <end position="217"/>
    </location>
</feature>
<dbReference type="AlphaFoldDB" id="A0A022R3N1"/>
<evidence type="ECO:0000313" key="7">
    <source>
        <dbReference type="EMBL" id="EYU35252.1"/>
    </source>
</evidence>
<gene>
    <name evidence="7" type="ORF">MIMGU_mgv1a020442mg</name>
</gene>
<protein>
    <recommendedName>
        <fullName evidence="6">Phorbol-ester/DAG-type domain-containing protein</fullName>
    </recommendedName>
</protein>
<evidence type="ECO:0000256" key="2">
    <source>
        <dbReference type="ARBA" id="ARBA00022737"/>
    </source>
</evidence>
<dbReference type="PANTHER" id="PTHR47841:SF7">
    <property type="entry name" value="CYSTEINE_HISTIDINE-RICH C1 DOMAIN PROTEIN"/>
    <property type="match status" value="1"/>
</dbReference>
<keyword evidence="3" id="KW-0862">Zinc</keyword>
<dbReference type="EMBL" id="KI630628">
    <property type="protein sequence ID" value="EYU35252.1"/>
    <property type="molecule type" value="Genomic_DNA"/>
</dbReference>
<evidence type="ECO:0000256" key="1">
    <source>
        <dbReference type="ARBA" id="ARBA00022723"/>
    </source>
</evidence>
<dbReference type="SUPFAM" id="SSF57889">
    <property type="entry name" value="Cysteine-rich domain"/>
    <property type="match status" value="1"/>
</dbReference>
<feature type="region of interest" description="Disordered" evidence="4">
    <location>
        <begin position="277"/>
        <end position="300"/>
    </location>
</feature>
<dbReference type="STRING" id="4155.A0A022R3N1"/>
<keyword evidence="1" id="KW-0479">Metal-binding</keyword>